<dbReference type="GO" id="GO:0051017">
    <property type="term" value="P:actin filament bundle assembly"/>
    <property type="evidence" value="ECO:0007669"/>
    <property type="project" value="TreeGrafter"/>
</dbReference>
<comment type="caution">
    <text evidence="5">The sequence shown here is derived from an EMBL/GenBank/DDBJ whole genome shotgun (WGS) entry which is preliminary data.</text>
</comment>
<dbReference type="PROSITE" id="PS51444">
    <property type="entry name" value="FH2"/>
    <property type="match status" value="1"/>
</dbReference>
<dbReference type="InterPro" id="IPR042201">
    <property type="entry name" value="FH2_Formin_sf"/>
</dbReference>
<feature type="non-terminal residue" evidence="5">
    <location>
        <position position="1"/>
    </location>
</feature>
<keyword evidence="6" id="KW-1185">Reference proteome</keyword>
<proteinExistence type="predicted"/>
<dbReference type="OrthoDB" id="1104827at2759"/>
<dbReference type="GO" id="GO:0051016">
    <property type="term" value="P:barbed-end actin filament capping"/>
    <property type="evidence" value="ECO:0007669"/>
    <property type="project" value="TreeGrafter"/>
</dbReference>
<dbReference type="PANTHER" id="PTHR47102">
    <property type="entry name" value="PROTEIN BNI1"/>
    <property type="match status" value="1"/>
</dbReference>
<evidence type="ECO:0000259" key="3">
    <source>
        <dbReference type="PROSITE" id="PS51231"/>
    </source>
</evidence>
<dbReference type="Gene3D" id="1.20.58.630">
    <property type="match status" value="1"/>
</dbReference>
<dbReference type="PROSITE" id="PS51231">
    <property type="entry name" value="DAD"/>
    <property type="match status" value="1"/>
</dbReference>
<dbReference type="InterPro" id="IPR051661">
    <property type="entry name" value="Actin_filament_regulator"/>
</dbReference>
<evidence type="ECO:0000313" key="5">
    <source>
        <dbReference type="EMBL" id="THH07256.1"/>
    </source>
</evidence>
<gene>
    <name evidence="5" type="ORF">EW146_g9373</name>
</gene>
<protein>
    <recommendedName>
        <fullName evidence="7">FH2 domain-containing protein</fullName>
    </recommendedName>
</protein>
<dbReference type="GO" id="GO:0032153">
    <property type="term" value="C:cell division site"/>
    <property type="evidence" value="ECO:0007669"/>
    <property type="project" value="TreeGrafter"/>
</dbReference>
<feature type="region of interest" description="Disordered" evidence="2">
    <location>
        <begin position="1"/>
        <end position="32"/>
    </location>
</feature>
<feature type="domain" description="FH2" evidence="4">
    <location>
        <begin position="49"/>
        <end position="471"/>
    </location>
</feature>
<feature type="compositionally biased region" description="Pro residues" evidence="2">
    <location>
        <begin position="8"/>
        <end position="18"/>
    </location>
</feature>
<dbReference type="Gene3D" id="1.20.58.2220">
    <property type="entry name" value="Formin, FH2 domain"/>
    <property type="match status" value="1"/>
</dbReference>
<dbReference type="GO" id="GO:0043332">
    <property type="term" value="C:mating projection tip"/>
    <property type="evidence" value="ECO:0007669"/>
    <property type="project" value="TreeGrafter"/>
</dbReference>
<organism evidence="5 6">
    <name type="scientific">Bondarzewia mesenterica</name>
    <dbReference type="NCBI Taxonomy" id="1095465"/>
    <lineage>
        <taxon>Eukaryota</taxon>
        <taxon>Fungi</taxon>
        <taxon>Dikarya</taxon>
        <taxon>Basidiomycota</taxon>
        <taxon>Agaricomycotina</taxon>
        <taxon>Agaricomycetes</taxon>
        <taxon>Russulales</taxon>
        <taxon>Bondarzewiaceae</taxon>
        <taxon>Bondarzewia</taxon>
    </lineage>
</organism>
<dbReference type="Gene3D" id="6.10.30.50">
    <property type="match status" value="1"/>
</dbReference>
<reference evidence="5 6" key="1">
    <citation type="submission" date="2019-02" db="EMBL/GenBank/DDBJ databases">
        <title>Genome sequencing of the rare red list fungi Bondarzewia mesenterica.</title>
        <authorList>
            <person name="Buettner E."/>
            <person name="Kellner H."/>
        </authorList>
    </citation>
    <scope>NUCLEOTIDE SEQUENCE [LARGE SCALE GENOMIC DNA]</scope>
    <source>
        <strain evidence="5 6">DSM 108281</strain>
    </source>
</reference>
<dbReference type="InterPro" id="IPR015425">
    <property type="entry name" value="FH2_Formin"/>
</dbReference>
<dbReference type="Proteomes" id="UP000310158">
    <property type="component" value="Unassembled WGS sequence"/>
</dbReference>
<evidence type="ECO:0000256" key="2">
    <source>
        <dbReference type="SAM" id="MobiDB-lite"/>
    </source>
</evidence>
<keyword evidence="1" id="KW-0175">Coiled coil</keyword>
<name>A0A4S4L6U9_9AGAM</name>
<dbReference type="SMART" id="SM00498">
    <property type="entry name" value="FH2"/>
    <property type="match status" value="1"/>
</dbReference>
<dbReference type="SUPFAM" id="SSF101447">
    <property type="entry name" value="Formin homology 2 domain (FH2 domain)"/>
    <property type="match status" value="1"/>
</dbReference>
<evidence type="ECO:0000313" key="6">
    <source>
        <dbReference type="Proteomes" id="UP000310158"/>
    </source>
</evidence>
<evidence type="ECO:0008006" key="7">
    <source>
        <dbReference type="Google" id="ProtNLM"/>
    </source>
</evidence>
<feature type="compositionally biased region" description="Polar residues" evidence="2">
    <location>
        <begin position="23"/>
        <end position="32"/>
    </location>
</feature>
<sequence>IPSTISNVPPPPPPPPPSKGWATPTSGPNSARASMLLGANLNVLLSARKDLPVTPSTKMKQLQWDKLPQQQVSKTLWDDEEPLKEKEMLAKLSSDGIWMQMEEDFKAKQLVINLLGKYFVPDIRIGLWQLIKVMPAARQRRAELKSVLDSQTKKRVEILIQRVKKLAPEEVALKIKEFDQDVCTQVFLSELKRVVPTPEQVGKLNVYRNADAEELAGLHSADRLMVKLIQIDRLGQRIEGMLYKISFDEQWALLDDGARKLSEAGKALLGAAHFKELLNLILLIGNYMNGTGIKGGAFGFRVSSINKLVDTKSVNNTTLLHFLERTVSKHFPQMEEFLNELTKPAEAYRVNLAEVRKGLSELREGLNTIRAELRDHFSEVDQNDRYSKQLWGFLGKATQRLEDVVDDVNNADTTFTEVVKYFGEDDKNMKSSEFYGIFKTFITSYRKCQLDNRTVAEEKQAVEKRKQAAEELKLNRAKAREAASAQEVEDTSVLDNLLEKLRNGDSVGRRMRRTRNNTGARPSEPLSLDTDTIIGGVGNNTADIARDMLAQLKSGGFEMFVPTSPTISASAPPPTTRRRRLRAGTMAAELAAELEAVGEIGEDWTLSPTGSALEIMDTIVGEDAGQ</sequence>
<dbReference type="PANTHER" id="PTHR47102:SF2">
    <property type="entry name" value="PROTEIN BNI1"/>
    <property type="match status" value="1"/>
</dbReference>
<feature type="coiled-coil region" evidence="1">
    <location>
        <begin position="452"/>
        <end position="489"/>
    </location>
</feature>
<dbReference type="EMBL" id="SGPL01000795">
    <property type="protein sequence ID" value="THH07256.1"/>
    <property type="molecule type" value="Genomic_DNA"/>
</dbReference>
<dbReference type="InterPro" id="IPR014767">
    <property type="entry name" value="DAD_dom"/>
</dbReference>
<evidence type="ECO:0000259" key="4">
    <source>
        <dbReference type="PROSITE" id="PS51444"/>
    </source>
</evidence>
<evidence type="ECO:0000256" key="1">
    <source>
        <dbReference type="SAM" id="Coils"/>
    </source>
</evidence>
<dbReference type="GO" id="GO:1903475">
    <property type="term" value="P:mitotic actomyosin contractile ring assembly"/>
    <property type="evidence" value="ECO:0007669"/>
    <property type="project" value="TreeGrafter"/>
</dbReference>
<dbReference type="Pfam" id="PF02181">
    <property type="entry name" value="FH2"/>
    <property type="match status" value="1"/>
</dbReference>
<feature type="domain" description="DAD" evidence="3">
    <location>
        <begin position="489"/>
        <end position="516"/>
    </location>
</feature>
<accession>A0A4S4L6U9</accession>
<dbReference type="AlphaFoldDB" id="A0A4S4L6U9"/>